<name>A0A1H2K115_9ACTN</name>
<accession>A0A1H2K115</accession>
<evidence type="ECO:0000313" key="3">
    <source>
        <dbReference type="Proteomes" id="UP000183180"/>
    </source>
</evidence>
<sequence>MTHTYKPSVLTSLRAVIPQRDASFLEALRTAEIQAAKLADLIADERGILEHHITGLPRIVVIRERIPVSGMSYWNGQQWVIVLSANEPTVRQRFTLLHEFKHIIDHGRTAQLYRTTHKMTAAEQAEAAADYFAGCALVSKRSLKAAWGNGIQRVADLASHFGVSEPAIRVRLAQTGLDKADDAPLANRCARPIYTNHDERQKFIRAPRSNRQRSYA</sequence>
<gene>
    <name evidence="2" type="ORF">SAMN04488548_1342733</name>
</gene>
<evidence type="ECO:0000313" key="2">
    <source>
        <dbReference type="EMBL" id="SDU62380.1"/>
    </source>
</evidence>
<dbReference type="EMBL" id="FNLM01000034">
    <property type="protein sequence ID" value="SDU62380.1"/>
    <property type="molecule type" value="Genomic_DNA"/>
</dbReference>
<evidence type="ECO:0000259" key="1">
    <source>
        <dbReference type="Pfam" id="PF06114"/>
    </source>
</evidence>
<organism evidence="2 3">
    <name type="scientific">Gordonia westfalica</name>
    <dbReference type="NCBI Taxonomy" id="158898"/>
    <lineage>
        <taxon>Bacteria</taxon>
        <taxon>Bacillati</taxon>
        <taxon>Actinomycetota</taxon>
        <taxon>Actinomycetes</taxon>
        <taxon>Mycobacteriales</taxon>
        <taxon>Gordoniaceae</taxon>
        <taxon>Gordonia</taxon>
    </lineage>
</organism>
<dbReference type="Gene3D" id="1.10.10.2910">
    <property type="match status" value="1"/>
</dbReference>
<feature type="domain" description="IrrE N-terminal-like" evidence="1">
    <location>
        <begin position="68"/>
        <end position="172"/>
    </location>
</feature>
<protein>
    <recommendedName>
        <fullName evidence="1">IrrE N-terminal-like domain-containing protein</fullName>
    </recommendedName>
</protein>
<dbReference type="AlphaFoldDB" id="A0A1H2K115"/>
<dbReference type="PANTHER" id="PTHR43236">
    <property type="entry name" value="ANTITOXIN HIGA1"/>
    <property type="match status" value="1"/>
</dbReference>
<dbReference type="OrthoDB" id="572608at2"/>
<reference evidence="2 3" key="1">
    <citation type="submission" date="2016-10" db="EMBL/GenBank/DDBJ databases">
        <authorList>
            <person name="de Groot N.N."/>
        </authorList>
    </citation>
    <scope>NUCLEOTIDE SEQUENCE [LARGE SCALE GENOMIC DNA]</scope>
    <source>
        <strain evidence="2 3">DSM 44215</strain>
    </source>
</reference>
<dbReference type="Pfam" id="PF06114">
    <property type="entry name" value="Peptidase_M78"/>
    <property type="match status" value="1"/>
</dbReference>
<dbReference type="InterPro" id="IPR010359">
    <property type="entry name" value="IrrE_HExxH"/>
</dbReference>
<dbReference type="InterPro" id="IPR052345">
    <property type="entry name" value="Rad_response_metalloprotease"/>
</dbReference>
<dbReference type="Proteomes" id="UP000183180">
    <property type="component" value="Unassembled WGS sequence"/>
</dbReference>
<dbReference type="RefSeq" id="WP_074851238.1">
    <property type="nucleotide sequence ID" value="NZ_FNLM01000034.1"/>
</dbReference>
<dbReference type="PANTHER" id="PTHR43236:SF1">
    <property type="entry name" value="BLL7220 PROTEIN"/>
    <property type="match status" value="1"/>
</dbReference>
<dbReference type="STRING" id="158898.SAMN04488548_1342733"/>
<proteinExistence type="predicted"/>